<evidence type="ECO:0000313" key="3">
    <source>
        <dbReference type="Proteomes" id="UP000193900"/>
    </source>
</evidence>
<dbReference type="Pfam" id="PF24891">
    <property type="entry name" value="DUF7742"/>
    <property type="match status" value="1"/>
</dbReference>
<gene>
    <name evidence="2" type="ORF">ROA7023_02436</name>
</gene>
<dbReference type="AlphaFoldDB" id="A0A1Y5T5A8"/>
<name>A0A1Y5T5A8_9RHOB</name>
<accession>A0A1Y5T5A8</accession>
<proteinExistence type="predicted"/>
<protein>
    <recommendedName>
        <fullName evidence="1">DUF7742 domain-containing protein</fullName>
    </recommendedName>
</protein>
<dbReference type="InterPro" id="IPR056644">
    <property type="entry name" value="DUF7742"/>
</dbReference>
<dbReference type="EMBL" id="FWFZ01000011">
    <property type="protein sequence ID" value="SLN54445.1"/>
    <property type="molecule type" value="Genomic_DNA"/>
</dbReference>
<evidence type="ECO:0000259" key="1">
    <source>
        <dbReference type="Pfam" id="PF24891"/>
    </source>
</evidence>
<organism evidence="2 3">
    <name type="scientific">Roseisalinus antarcticus</name>
    <dbReference type="NCBI Taxonomy" id="254357"/>
    <lineage>
        <taxon>Bacteria</taxon>
        <taxon>Pseudomonadati</taxon>
        <taxon>Pseudomonadota</taxon>
        <taxon>Alphaproteobacteria</taxon>
        <taxon>Rhodobacterales</taxon>
        <taxon>Roseobacteraceae</taxon>
        <taxon>Roseisalinus</taxon>
    </lineage>
</organism>
<feature type="domain" description="DUF7742" evidence="1">
    <location>
        <begin position="2"/>
        <end position="84"/>
    </location>
</feature>
<keyword evidence="3" id="KW-1185">Reference proteome</keyword>
<reference evidence="2 3" key="1">
    <citation type="submission" date="2017-03" db="EMBL/GenBank/DDBJ databases">
        <authorList>
            <person name="Afonso C.L."/>
            <person name="Miller P.J."/>
            <person name="Scott M.A."/>
            <person name="Spackman E."/>
            <person name="Goraichik I."/>
            <person name="Dimitrov K.M."/>
            <person name="Suarez D.L."/>
            <person name="Swayne D.E."/>
        </authorList>
    </citation>
    <scope>NUCLEOTIDE SEQUENCE [LARGE SCALE GENOMIC DNA]</scope>
    <source>
        <strain evidence="2 3">CECT 7023</strain>
    </source>
</reference>
<dbReference type="Proteomes" id="UP000193900">
    <property type="component" value="Unassembled WGS sequence"/>
</dbReference>
<evidence type="ECO:0000313" key="2">
    <source>
        <dbReference type="EMBL" id="SLN54445.1"/>
    </source>
</evidence>
<sequence length="91" mass="10104">MMPSDLDMAVRVLLAVPADQRRSTAWRLVARARIADAFRRQSGRIHHEFGTGTILASAMGFARADLPDTCDGRYRSALAVFLEVCRVMNVP</sequence>